<accession>A0A0H2RRX1</accession>
<evidence type="ECO:0000313" key="3">
    <source>
        <dbReference type="Proteomes" id="UP000053477"/>
    </source>
</evidence>
<feature type="chain" id="PRO_5005202079" description="Secreted protein" evidence="1">
    <location>
        <begin position="19"/>
        <end position="92"/>
    </location>
</feature>
<organism evidence="2 3">
    <name type="scientific">Schizopora paradoxa</name>
    <dbReference type="NCBI Taxonomy" id="27342"/>
    <lineage>
        <taxon>Eukaryota</taxon>
        <taxon>Fungi</taxon>
        <taxon>Dikarya</taxon>
        <taxon>Basidiomycota</taxon>
        <taxon>Agaricomycotina</taxon>
        <taxon>Agaricomycetes</taxon>
        <taxon>Hymenochaetales</taxon>
        <taxon>Schizoporaceae</taxon>
        <taxon>Schizopora</taxon>
    </lineage>
</organism>
<evidence type="ECO:0000256" key="1">
    <source>
        <dbReference type="SAM" id="SignalP"/>
    </source>
</evidence>
<dbReference type="AlphaFoldDB" id="A0A0H2RRX1"/>
<feature type="signal peptide" evidence="1">
    <location>
        <begin position="1"/>
        <end position="18"/>
    </location>
</feature>
<sequence>MKFLCLFVPCLSAVVCSGSRRCNILSLFMAFGYVERPILLADGVKPIRLTILSIRDYQVEWIRCIAHRHVLQVFCRRLDRDLGIIYRWETDL</sequence>
<keyword evidence="3" id="KW-1185">Reference proteome</keyword>
<dbReference type="InParanoid" id="A0A0H2RRX1"/>
<keyword evidence="1" id="KW-0732">Signal</keyword>
<proteinExistence type="predicted"/>
<dbReference type="Proteomes" id="UP000053477">
    <property type="component" value="Unassembled WGS sequence"/>
</dbReference>
<evidence type="ECO:0000313" key="2">
    <source>
        <dbReference type="EMBL" id="KLO14352.1"/>
    </source>
</evidence>
<protein>
    <recommendedName>
        <fullName evidence="4">Secreted protein</fullName>
    </recommendedName>
</protein>
<evidence type="ECO:0008006" key="4">
    <source>
        <dbReference type="Google" id="ProtNLM"/>
    </source>
</evidence>
<name>A0A0H2RRX1_9AGAM</name>
<dbReference type="EMBL" id="KQ085945">
    <property type="protein sequence ID" value="KLO14352.1"/>
    <property type="molecule type" value="Genomic_DNA"/>
</dbReference>
<gene>
    <name evidence="2" type="ORF">SCHPADRAFT_320027</name>
</gene>
<reference evidence="2 3" key="1">
    <citation type="submission" date="2015-04" db="EMBL/GenBank/DDBJ databases">
        <title>Complete genome sequence of Schizopora paradoxa KUC8140, a cosmopolitan wood degrader in East Asia.</title>
        <authorList>
            <consortium name="DOE Joint Genome Institute"/>
            <person name="Min B."/>
            <person name="Park H."/>
            <person name="Jang Y."/>
            <person name="Kim J.-J."/>
            <person name="Kim K.H."/>
            <person name="Pangilinan J."/>
            <person name="Lipzen A."/>
            <person name="Riley R."/>
            <person name="Grigoriev I.V."/>
            <person name="Spatafora J.W."/>
            <person name="Choi I.-G."/>
        </authorList>
    </citation>
    <scope>NUCLEOTIDE SEQUENCE [LARGE SCALE GENOMIC DNA]</scope>
    <source>
        <strain evidence="2 3">KUC8140</strain>
    </source>
</reference>